<accession>A0ABT7M3D0</accession>
<dbReference type="Gene3D" id="3.20.20.30">
    <property type="entry name" value="Luciferase-like domain"/>
    <property type="match status" value="1"/>
</dbReference>
<evidence type="ECO:0000313" key="4">
    <source>
        <dbReference type="Proteomes" id="UP001231924"/>
    </source>
</evidence>
<comment type="caution">
    <text evidence="3">The sequence shown here is derived from an EMBL/GenBank/DDBJ whole genome shotgun (WGS) entry which is preliminary data.</text>
</comment>
<evidence type="ECO:0000313" key="3">
    <source>
        <dbReference type="EMBL" id="MDL5155165.1"/>
    </source>
</evidence>
<dbReference type="EMBL" id="JASVWF010000001">
    <property type="protein sequence ID" value="MDL5155165.1"/>
    <property type="molecule type" value="Genomic_DNA"/>
</dbReference>
<evidence type="ECO:0000256" key="1">
    <source>
        <dbReference type="ARBA" id="ARBA00023002"/>
    </source>
</evidence>
<dbReference type="PANTHER" id="PTHR43244">
    <property type="match status" value="1"/>
</dbReference>
<dbReference type="Proteomes" id="UP001231924">
    <property type="component" value="Unassembled WGS sequence"/>
</dbReference>
<keyword evidence="1" id="KW-0560">Oxidoreductase</keyword>
<name>A0ABT7M3D0_9PSEU</name>
<dbReference type="InterPro" id="IPR050564">
    <property type="entry name" value="F420-G6PD/mer"/>
</dbReference>
<reference evidence="3 4" key="1">
    <citation type="submission" date="2023-06" db="EMBL/GenBank/DDBJ databases">
        <title>Actinomycetospora Odt1-22.</title>
        <authorList>
            <person name="Supong K."/>
        </authorList>
    </citation>
    <scope>NUCLEOTIDE SEQUENCE [LARGE SCALE GENOMIC DNA]</scope>
    <source>
        <strain evidence="3 4">Odt1-22</strain>
    </source>
</reference>
<dbReference type="RefSeq" id="WP_286051271.1">
    <property type="nucleotide sequence ID" value="NZ_JASVWF010000001.1"/>
</dbReference>
<gene>
    <name evidence="3" type="ORF">QRT03_04290</name>
</gene>
<sequence>MKVGLRIPPCAPVPDLVAFAREAEAAGLDQLWFPDSQLLWRDVFTVCSAVAGATERVGLGTAVTNVATRHPSVVASAARTVAEVADGRFTLGVGVGNSSVGPVGMAPSTGRALREGLATVRALLSGDEVEFGPVRSRLRDPIDVPLHLAASGPRNLRLAGEVADGAILLSGVAPGPLAFATARVAEGAEAAGRAPVPITVSAFCRVTDDVERDARELKPVCVEIARNGGGAALAAAGVEVTPPATVEGVYPDLVHAEDWDAAVRFCDPYVDDASVVRFAREFCLVGTAKEIEVRVAELAAVGVDGVFLQHVGSYDLPTRLLADLSDDLLARLRP</sequence>
<dbReference type="SUPFAM" id="SSF51679">
    <property type="entry name" value="Bacterial luciferase-like"/>
    <property type="match status" value="1"/>
</dbReference>
<dbReference type="InterPro" id="IPR011251">
    <property type="entry name" value="Luciferase-like_dom"/>
</dbReference>
<feature type="domain" description="Luciferase-like" evidence="2">
    <location>
        <begin position="12"/>
        <end position="304"/>
    </location>
</feature>
<keyword evidence="4" id="KW-1185">Reference proteome</keyword>
<dbReference type="PANTHER" id="PTHR43244:SF1">
    <property type="entry name" value="5,10-METHYLENETETRAHYDROMETHANOPTERIN REDUCTASE"/>
    <property type="match status" value="1"/>
</dbReference>
<organism evidence="3 4">
    <name type="scientific">Actinomycetospora termitidis</name>
    <dbReference type="NCBI Taxonomy" id="3053470"/>
    <lineage>
        <taxon>Bacteria</taxon>
        <taxon>Bacillati</taxon>
        <taxon>Actinomycetota</taxon>
        <taxon>Actinomycetes</taxon>
        <taxon>Pseudonocardiales</taxon>
        <taxon>Pseudonocardiaceae</taxon>
        <taxon>Actinomycetospora</taxon>
    </lineage>
</organism>
<evidence type="ECO:0000259" key="2">
    <source>
        <dbReference type="Pfam" id="PF00296"/>
    </source>
</evidence>
<dbReference type="Pfam" id="PF00296">
    <property type="entry name" value="Bac_luciferase"/>
    <property type="match status" value="1"/>
</dbReference>
<protein>
    <submittedName>
        <fullName evidence="3">LLM class flavin-dependent oxidoreductase</fullName>
    </submittedName>
</protein>
<proteinExistence type="predicted"/>
<dbReference type="InterPro" id="IPR036661">
    <property type="entry name" value="Luciferase-like_sf"/>
</dbReference>